<keyword evidence="2 5" id="KW-0812">Transmembrane</keyword>
<sequence length="156" mass="16029">MNRSGTSAGRDEQGRPGSGADRGLLAKALRFGVVGVVSSFFYVGTMAACVDGFGTSATLGAVAAFLVGTAISYVGNTLWSFGAQASPGNAGRFLVVTLAGLGLNLALAWTLETAGLHYLVIALVILMIVPVFNFVCHNAWTYRPAGDASPARSRSA</sequence>
<evidence type="ECO:0000256" key="4">
    <source>
        <dbReference type="ARBA" id="ARBA00023136"/>
    </source>
</evidence>
<feature type="transmembrane region" description="Helical" evidence="5">
    <location>
        <begin position="59"/>
        <end position="81"/>
    </location>
</feature>
<dbReference type="Proteomes" id="UP001205890">
    <property type="component" value="Unassembled WGS sequence"/>
</dbReference>
<name>A0ABT1L6D2_9HYPH</name>
<evidence type="ECO:0000259" key="6">
    <source>
        <dbReference type="Pfam" id="PF04138"/>
    </source>
</evidence>
<gene>
    <name evidence="7" type="ORF">NK718_00315</name>
</gene>
<evidence type="ECO:0000313" key="8">
    <source>
        <dbReference type="Proteomes" id="UP001205890"/>
    </source>
</evidence>
<reference evidence="7 8" key="1">
    <citation type="submission" date="2022-07" db="EMBL/GenBank/DDBJ databases">
        <authorList>
            <person name="Li W.-J."/>
            <person name="Deng Q.-Q."/>
        </authorList>
    </citation>
    <scope>NUCLEOTIDE SEQUENCE [LARGE SCALE GENOMIC DNA]</scope>
    <source>
        <strain evidence="7 8">SYSU M60028</strain>
    </source>
</reference>
<feature type="transmembrane region" description="Helical" evidence="5">
    <location>
        <begin position="31"/>
        <end position="53"/>
    </location>
</feature>
<dbReference type="Pfam" id="PF04138">
    <property type="entry name" value="GtrA_DPMS_TM"/>
    <property type="match status" value="1"/>
</dbReference>
<dbReference type="RefSeq" id="WP_254737380.1">
    <property type="nucleotide sequence ID" value="NZ_JANCLU010000001.1"/>
</dbReference>
<comment type="subcellular location">
    <subcellularLocation>
        <location evidence="1">Membrane</location>
        <topology evidence="1">Multi-pass membrane protein</topology>
    </subcellularLocation>
</comment>
<proteinExistence type="predicted"/>
<keyword evidence="3 5" id="KW-1133">Transmembrane helix</keyword>
<feature type="transmembrane region" description="Helical" evidence="5">
    <location>
        <begin position="117"/>
        <end position="136"/>
    </location>
</feature>
<evidence type="ECO:0000256" key="2">
    <source>
        <dbReference type="ARBA" id="ARBA00022692"/>
    </source>
</evidence>
<evidence type="ECO:0000256" key="1">
    <source>
        <dbReference type="ARBA" id="ARBA00004141"/>
    </source>
</evidence>
<comment type="caution">
    <text evidence="7">The sequence shown here is derived from an EMBL/GenBank/DDBJ whole genome shotgun (WGS) entry which is preliminary data.</text>
</comment>
<keyword evidence="8" id="KW-1185">Reference proteome</keyword>
<evidence type="ECO:0000256" key="5">
    <source>
        <dbReference type="SAM" id="Phobius"/>
    </source>
</evidence>
<accession>A0ABT1L6D2</accession>
<keyword evidence="4 5" id="KW-0472">Membrane</keyword>
<evidence type="ECO:0000256" key="3">
    <source>
        <dbReference type="ARBA" id="ARBA00022989"/>
    </source>
</evidence>
<evidence type="ECO:0000313" key="7">
    <source>
        <dbReference type="EMBL" id="MCP8936947.1"/>
    </source>
</evidence>
<feature type="domain" description="GtrA/DPMS transmembrane" evidence="6">
    <location>
        <begin position="30"/>
        <end position="141"/>
    </location>
</feature>
<protein>
    <submittedName>
        <fullName evidence="7">GtrA family protein</fullName>
    </submittedName>
</protein>
<dbReference type="InterPro" id="IPR007267">
    <property type="entry name" value="GtrA_DPMS_TM"/>
</dbReference>
<dbReference type="EMBL" id="JANCLU010000001">
    <property type="protein sequence ID" value="MCP8936947.1"/>
    <property type="molecule type" value="Genomic_DNA"/>
</dbReference>
<organism evidence="7 8">
    <name type="scientific">Alsobacter ponti</name>
    <dbReference type="NCBI Taxonomy" id="2962936"/>
    <lineage>
        <taxon>Bacteria</taxon>
        <taxon>Pseudomonadati</taxon>
        <taxon>Pseudomonadota</taxon>
        <taxon>Alphaproteobacteria</taxon>
        <taxon>Hyphomicrobiales</taxon>
        <taxon>Alsobacteraceae</taxon>
        <taxon>Alsobacter</taxon>
    </lineage>
</organism>
<feature type="transmembrane region" description="Helical" evidence="5">
    <location>
        <begin position="93"/>
        <end position="111"/>
    </location>
</feature>